<evidence type="ECO:0000313" key="4">
    <source>
        <dbReference type="Proteomes" id="UP000826725"/>
    </source>
</evidence>
<feature type="repeat" description="TPR" evidence="1">
    <location>
        <begin position="82"/>
        <end position="115"/>
    </location>
</feature>
<dbReference type="PANTHER" id="PTHR12558:SF13">
    <property type="entry name" value="CELL DIVISION CYCLE PROTEIN 27 HOMOLOG"/>
    <property type="match status" value="1"/>
</dbReference>
<organism evidence="3 4">
    <name type="scientific">Desulfomarina profundi</name>
    <dbReference type="NCBI Taxonomy" id="2772557"/>
    <lineage>
        <taxon>Bacteria</taxon>
        <taxon>Pseudomonadati</taxon>
        <taxon>Thermodesulfobacteriota</taxon>
        <taxon>Desulfobulbia</taxon>
        <taxon>Desulfobulbales</taxon>
        <taxon>Desulfobulbaceae</taxon>
        <taxon>Desulfomarina</taxon>
    </lineage>
</organism>
<dbReference type="SMART" id="SM00028">
    <property type="entry name" value="TPR"/>
    <property type="match status" value="5"/>
</dbReference>
<feature type="signal peptide" evidence="2">
    <location>
        <begin position="1"/>
        <end position="27"/>
    </location>
</feature>
<dbReference type="Pfam" id="PF13174">
    <property type="entry name" value="TPR_6"/>
    <property type="match status" value="1"/>
</dbReference>
<evidence type="ECO:0000256" key="2">
    <source>
        <dbReference type="SAM" id="SignalP"/>
    </source>
</evidence>
<keyword evidence="2" id="KW-0732">Signal</keyword>
<sequence>MKKVFCHLFLSLTILLFFLFPAASAKAQDHLPIAVRLVLSRLAPLLENREYKKGVDLLRTFLQRCTPGNEKSPDLDTVCSHPEIIFSLGNCYLLQEQYDKAIAAYRQTVRRAPNHPSAWLNLARALYEKQNYPEAASCFMRGYDTGSPKDPQLLYYASACHLMAGKNEKALKILERLFRTYPGSIKPEWKEYMVHALLATSQPLRALPYIKELADGYRGEKQIRWQEILLYHYLRLDMEEKSLALARRLAIQSPSVSNWWKALTHIHLNRGEYRDGLTALTIYSFLTSLDDDEKKLYADLNLQLGIPIRALPIYEQFLTRKMDKQLLRQVVTIYSRQGKIKKALEHLNAVSLGKKDIPLLRLKGELLYAQKKFNQAEKIFKKIVELDKNHAGPALLMAGYAAWQAGDIENAIGHFKRASVFKKQKKQALIVLAQLIQTIPAHP</sequence>
<reference evidence="3" key="1">
    <citation type="submission" date="2020-09" db="EMBL/GenBank/DDBJ databases">
        <title>Desulfogranum mesoprofundum gen. nov., sp. nov., a novel mesophilic, sulfate-reducing chemolithoautotroph isolated from a deep-sea hydrothermal vent chimney in the Suiyo Seamount.</title>
        <authorList>
            <person name="Hashimoto Y."/>
            <person name="Nakagawa S."/>
        </authorList>
    </citation>
    <scope>NUCLEOTIDE SEQUENCE</scope>
    <source>
        <strain evidence="3">KT2</strain>
    </source>
</reference>
<proteinExistence type="predicted"/>
<dbReference type="Pfam" id="PF13432">
    <property type="entry name" value="TPR_16"/>
    <property type="match status" value="2"/>
</dbReference>
<protein>
    <recommendedName>
        <fullName evidence="5">Tetratricopeptide repeat protein</fullName>
    </recommendedName>
</protein>
<evidence type="ECO:0008006" key="5">
    <source>
        <dbReference type="Google" id="ProtNLM"/>
    </source>
</evidence>
<feature type="chain" id="PRO_5034797822" description="Tetratricopeptide repeat protein" evidence="2">
    <location>
        <begin position="28"/>
        <end position="443"/>
    </location>
</feature>
<dbReference type="Proteomes" id="UP000826725">
    <property type="component" value="Chromosome"/>
</dbReference>
<dbReference type="KEGG" id="dbk:DGMP_22620"/>
<dbReference type="InterPro" id="IPR019734">
    <property type="entry name" value="TPR_rpt"/>
</dbReference>
<evidence type="ECO:0000313" key="3">
    <source>
        <dbReference type="EMBL" id="BCL61569.1"/>
    </source>
</evidence>
<dbReference type="PANTHER" id="PTHR12558">
    <property type="entry name" value="CELL DIVISION CYCLE 16,23,27"/>
    <property type="match status" value="1"/>
</dbReference>
<accession>A0A8D5FTT4</accession>
<keyword evidence="1" id="KW-0802">TPR repeat</keyword>
<name>A0A8D5FTT4_9BACT</name>
<dbReference type="EMBL" id="AP024086">
    <property type="protein sequence ID" value="BCL61569.1"/>
    <property type="molecule type" value="Genomic_DNA"/>
</dbReference>
<gene>
    <name evidence="3" type="ORF">DGMP_22620</name>
</gene>
<keyword evidence="4" id="KW-1185">Reference proteome</keyword>
<dbReference type="AlphaFoldDB" id="A0A8D5FTT4"/>
<dbReference type="RefSeq" id="WP_228854006.1">
    <property type="nucleotide sequence ID" value="NZ_AP024086.1"/>
</dbReference>
<evidence type="ECO:0000256" key="1">
    <source>
        <dbReference type="PROSITE-ProRule" id="PRU00339"/>
    </source>
</evidence>
<feature type="repeat" description="TPR" evidence="1">
    <location>
        <begin position="357"/>
        <end position="390"/>
    </location>
</feature>
<dbReference type="PROSITE" id="PS50005">
    <property type="entry name" value="TPR"/>
    <property type="match status" value="2"/>
</dbReference>